<evidence type="ECO:0000256" key="3">
    <source>
        <dbReference type="SAM" id="MobiDB-lite"/>
    </source>
</evidence>
<accession>A0AAE0MM42</accession>
<dbReference type="FunFam" id="1.25.40.280:FF:000005">
    <property type="entry name" value="pH-response regulator protein palC"/>
    <property type="match status" value="1"/>
</dbReference>
<protein>
    <recommendedName>
        <fullName evidence="2">pH-response regulator protein palC</fullName>
    </recommendedName>
</protein>
<evidence type="ECO:0000313" key="5">
    <source>
        <dbReference type="EMBL" id="KAK3337220.1"/>
    </source>
</evidence>
<dbReference type="InterPro" id="IPR004328">
    <property type="entry name" value="BRO1_dom"/>
</dbReference>
<evidence type="ECO:0000256" key="2">
    <source>
        <dbReference type="ARBA" id="ARBA00022193"/>
    </source>
</evidence>
<dbReference type="Proteomes" id="UP001286456">
    <property type="component" value="Unassembled WGS sequence"/>
</dbReference>
<feature type="region of interest" description="Disordered" evidence="3">
    <location>
        <begin position="442"/>
        <end position="488"/>
    </location>
</feature>
<dbReference type="PANTHER" id="PTHR40463:SF1">
    <property type="entry name" value="PH-RESPONSE REGULATOR PROTEIN PALC"/>
    <property type="match status" value="1"/>
</dbReference>
<dbReference type="GO" id="GO:0005886">
    <property type="term" value="C:plasma membrane"/>
    <property type="evidence" value="ECO:0007669"/>
    <property type="project" value="TreeGrafter"/>
</dbReference>
<dbReference type="InterPro" id="IPR038499">
    <property type="entry name" value="BRO1_sf"/>
</dbReference>
<dbReference type="GO" id="GO:0071467">
    <property type="term" value="P:cellular response to pH"/>
    <property type="evidence" value="ECO:0007669"/>
    <property type="project" value="InterPro"/>
</dbReference>
<proteinExistence type="inferred from homology"/>
<evidence type="ECO:0000256" key="1">
    <source>
        <dbReference type="ARBA" id="ARBA00010997"/>
    </source>
</evidence>
<feature type="domain" description="BRO1" evidence="4">
    <location>
        <begin position="1"/>
        <end position="279"/>
    </location>
</feature>
<name>A0AAE0MM42_9PEZI</name>
<organism evidence="5 6">
    <name type="scientific">Cercophora scortea</name>
    <dbReference type="NCBI Taxonomy" id="314031"/>
    <lineage>
        <taxon>Eukaryota</taxon>
        <taxon>Fungi</taxon>
        <taxon>Dikarya</taxon>
        <taxon>Ascomycota</taxon>
        <taxon>Pezizomycotina</taxon>
        <taxon>Sordariomycetes</taxon>
        <taxon>Sordariomycetidae</taxon>
        <taxon>Sordariales</taxon>
        <taxon>Lasiosphaeriaceae</taxon>
        <taxon>Cercophora</taxon>
    </lineage>
</organism>
<dbReference type="EMBL" id="JAUEPO010000001">
    <property type="protein sequence ID" value="KAK3337220.1"/>
    <property type="molecule type" value="Genomic_DNA"/>
</dbReference>
<sequence>MPYPYTLPTTSAFSFSSSLACDSHPSLPLNASTRRGVVRDTLKAHKRLSPSAQSPHLWTVASGLQAYLPYLFAIDAGLGHRAVRGDEINVILQTAPALEWRPTLSTGGAPPIPGKDPPRVKVHSLEYEVFFALSALACAHTLQARVALHPLYLTTTAPVGTQQRQTAIAAATKSLLDAASIFDYLATRAESLVATPPCPDISPAAMRAQSALALAEATLLAVLKDDPYPAVVAQDRNANDTEWMYKAPTIPKVRAHLFARLCLAASEHAAQAHSLCAGRSAAGGKINDSFVKYLDDLRRTSRARACRFFGIDSELGGQTGTAIAWLWAGLHELGVERKEETSKKSGRGGFGRLKKEWTEKREDKKVERELNWGADAGRMEEVRVIEMLEAKWTKQNDTMGTQAVPPTGPLLAQMPSGREIHSLKPFQPPLLDAAVLEAMRAPPDRADDGGGVGAGGYASSDEETLAEVSGASARGEFNQNRTGTPNYY</sequence>
<dbReference type="PANTHER" id="PTHR40463">
    <property type="entry name" value="PH-RESPONSE REGULATOR PROTEIN PALC"/>
    <property type="match status" value="1"/>
</dbReference>
<dbReference type="InterPro" id="IPR037505">
    <property type="entry name" value="pH-resp_palC"/>
</dbReference>
<feature type="compositionally biased region" description="Polar residues" evidence="3">
    <location>
        <begin position="477"/>
        <end position="488"/>
    </location>
</feature>
<dbReference type="Gene3D" id="1.25.40.280">
    <property type="entry name" value="alix/aip1 like domains"/>
    <property type="match status" value="1"/>
</dbReference>
<dbReference type="PROSITE" id="PS51180">
    <property type="entry name" value="BRO1"/>
    <property type="match status" value="1"/>
</dbReference>
<comment type="similarity">
    <text evidence="1">Belongs to the palC family.</text>
</comment>
<dbReference type="CDD" id="cd09245">
    <property type="entry name" value="BRO1_UmRIM23-like"/>
    <property type="match status" value="1"/>
</dbReference>
<gene>
    <name evidence="5" type="ORF">B0T19DRAFT_411869</name>
</gene>
<evidence type="ECO:0000259" key="4">
    <source>
        <dbReference type="PROSITE" id="PS51180"/>
    </source>
</evidence>
<keyword evidence="6" id="KW-1185">Reference proteome</keyword>
<comment type="caution">
    <text evidence="5">The sequence shown here is derived from an EMBL/GenBank/DDBJ whole genome shotgun (WGS) entry which is preliminary data.</text>
</comment>
<reference evidence="5" key="1">
    <citation type="journal article" date="2023" name="Mol. Phylogenet. Evol.">
        <title>Genome-scale phylogeny and comparative genomics of the fungal order Sordariales.</title>
        <authorList>
            <person name="Hensen N."/>
            <person name="Bonometti L."/>
            <person name="Westerberg I."/>
            <person name="Brannstrom I.O."/>
            <person name="Guillou S."/>
            <person name="Cros-Aarteil S."/>
            <person name="Calhoun S."/>
            <person name="Haridas S."/>
            <person name="Kuo A."/>
            <person name="Mondo S."/>
            <person name="Pangilinan J."/>
            <person name="Riley R."/>
            <person name="LaButti K."/>
            <person name="Andreopoulos B."/>
            <person name="Lipzen A."/>
            <person name="Chen C."/>
            <person name="Yan M."/>
            <person name="Daum C."/>
            <person name="Ng V."/>
            <person name="Clum A."/>
            <person name="Steindorff A."/>
            <person name="Ohm R.A."/>
            <person name="Martin F."/>
            <person name="Silar P."/>
            <person name="Natvig D.O."/>
            <person name="Lalanne C."/>
            <person name="Gautier V."/>
            <person name="Ament-Velasquez S.L."/>
            <person name="Kruys A."/>
            <person name="Hutchinson M.I."/>
            <person name="Powell A.J."/>
            <person name="Barry K."/>
            <person name="Miller A.N."/>
            <person name="Grigoriev I.V."/>
            <person name="Debuchy R."/>
            <person name="Gladieux P."/>
            <person name="Hiltunen Thoren M."/>
            <person name="Johannesson H."/>
        </authorList>
    </citation>
    <scope>NUCLEOTIDE SEQUENCE</scope>
    <source>
        <strain evidence="5">SMH4131-1</strain>
    </source>
</reference>
<reference evidence="5" key="2">
    <citation type="submission" date="2023-06" db="EMBL/GenBank/DDBJ databases">
        <authorList>
            <consortium name="Lawrence Berkeley National Laboratory"/>
            <person name="Haridas S."/>
            <person name="Hensen N."/>
            <person name="Bonometti L."/>
            <person name="Westerberg I."/>
            <person name="Brannstrom I.O."/>
            <person name="Guillou S."/>
            <person name="Cros-Aarteil S."/>
            <person name="Calhoun S."/>
            <person name="Kuo A."/>
            <person name="Mondo S."/>
            <person name="Pangilinan J."/>
            <person name="Riley R."/>
            <person name="Labutti K."/>
            <person name="Andreopoulos B."/>
            <person name="Lipzen A."/>
            <person name="Chen C."/>
            <person name="Yanf M."/>
            <person name="Daum C."/>
            <person name="Ng V."/>
            <person name="Clum A."/>
            <person name="Steindorff A."/>
            <person name="Ohm R."/>
            <person name="Martin F."/>
            <person name="Silar P."/>
            <person name="Natvig D."/>
            <person name="Lalanne C."/>
            <person name="Gautier V."/>
            <person name="Ament-Velasquez S.L."/>
            <person name="Kruys A."/>
            <person name="Hutchinson M.I."/>
            <person name="Powell A.J."/>
            <person name="Barry K."/>
            <person name="Miller A.N."/>
            <person name="Grigoriev I.V."/>
            <person name="Debuchy R."/>
            <person name="Gladieux P."/>
            <person name="Thoren M.H."/>
            <person name="Johannesson H."/>
        </authorList>
    </citation>
    <scope>NUCLEOTIDE SEQUENCE</scope>
    <source>
        <strain evidence="5">SMH4131-1</strain>
    </source>
</reference>
<dbReference type="AlphaFoldDB" id="A0AAE0MM42"/>
<dbReference type="SMART" id="SM01041">
    <property type="entry name" value="BRO1"/>
    <property type="match status" value="1"/>
</dbReference>
<evidence type="ECO:0000313" key="6">
    <source>
        <dbReference type="Proteomes" id="UP001286456"/>
    </source>
</evidence>